<keyword evidence="1" id="KW-0812">Transmembrane</keyword>
<keyword evidence="1" id="KW-0472">Membrane</keyword>
<dbReference type="Gramene" id="ONIVA07G22610.1">
    <property type="protein sequence ID" value="ONIVA07G22610.1"/>
    <property type="gene ID" value="ONIVA07G22610"/>
</dbReference>
<evidence type="ECO:0000313" key="2">
    <source>
        <dbReference type="EnsemblPlants" id="ONIVA07G22610.1"/>
    </source>
</evidence>
<keyword evidence="3" id="KW-1185">Reference proteome</keyword>
<dbReference type="EnsemblPlants" id="ONIVA07G22610.1">
    <property type="protein sequence ID" value="ONIVA07G22610.1"/>
    <property type="gene ID" value="ONIVA07G22610"/>
</dbReference>
<dbReference type="Proteomes" id="UP000006591">
    <property type="component" value="Chromosome 7"/>
</dbReference>
<feature type="transmembrane region" description="Helical" evidence="1">
    <location>
        <begin position="71"/>
        <end position="90"/>
    </location>
</feature>
<protein>
    <submittedName>
        <fullName evidence="2">Uncharacterized protein</fullName>
    </submittedName>
</protein>
<dbReference type="HOGENOM" id="CLU_1404492_0_0_1"/>
<dbReference type="AlphaFoldDB" id="A0A0E0I4D3"/>
<sequence>MPATEATLTSRYGAYFARATMARNILAPVAGTLSGHPSELHRRCILVRRLPSCTVPGEVCDMFDMFASIEAIAVSGGLGMAVVVFGVAVADCMSAAVLRTGAGFFEPVPPLHLGPPLVLAAAMDIKVALHPKKPTAAVPGGKDVVSSSSLGDEIRWPPVSISSLSGWLMNGGSGLPRLNLGGRSCNKYDLGNLF</sequence>
<evidence type="ECO:0000256" key="1">
    <source>
        <dbReference type="SAM" id="Phobius"/>
    </source>
</evidence>
<reference evidence="2" key="2">
    <citation type="submission" date="2018-04" db="EMBL/GenBank/DDBJ databases">
        <title>OnivRS2 (Oryza nivara Reference Sequence Version 2).</title>
        <authorList>
            <person name="Zhang J."/>
            <person name="Kudrna D."/>
            <person name="Lee S."/>
            <person name="Talag J."/>
            <person name="Rajasekar S."/>
            <person name="Welchert J."/>
            <person name="Hsing Y.-I."/>
            <person name="Wing R.A."/>
        </authorList>
    </citation>
    <scope>NUCLEOTIDE SEQUENCE [LARGE SCALE GENOMIC DNA]</scope>
    <source>
        <strain evidence="2">SL10</strain>
    </source>
</reference>
<name>A0A0E0I4D3_ORYNI</name>
<keyword evidence="1" id="KW-1133">Transmembrane helix</keyword>
<proteinExistence type="predicted"/>
<accession>A0A0E0I4D3</accession>
<organism evidence="2">
    <name type="scientific">Oryza nivara</name>
    <name type="common">Indian wild rice</name>
    <name type="synonym">Oryza sativa f. spontanea</name>
    <dbReference type="NCBI Taxonomy" id="4536"/>
    <lineage>
        <taxon>Eukaryota</taxon>
        <taxon>Viridiplantae</taxon>
        <taxon>Streptophyta</taxon>
        <taxon>Embryophyta</taxon>
        <taxon>Tracheophyta</taxon>
        <taxon>Spermatophyta</taxon>
        <taxon>Magnoliopsida</taxon>
        <taxon>Liliopsida</taxon>
        <taxon>Poales</taxon>
        <taxon>Poaceae</taxon>
        <taxon>BOP clade</taxon>
        <taxon>Oryzoideae</taxon>
        <taxon>Oryzeae</taxon>
        <taxon>Oryzinae</taxon>
        <taxon>Oryza</taxon>
    </lineage>
</organism>
<reference evidence="2" key="1">
    <citation type="submission" date="2015-04" db="UniProtKB">
        <authorList>
            <consortium name="EnsemblPlants"/>
        </authorList>
    </citation>
    <scope>IDENTIFICATION</scope>
    <source>
        <strain evidence="2">SL10</strain>
    </source>
</reference>
<evidence type="ECO:0000313" key="3">
    <source>
        <dbReference type="Proteomes" id="UP000006591"/>
    </source>
</evidence>